<dbReference type="Pfam" id="PF19952">
    <property type="entry name" value="DUF6414"/>
    <property type="match status" value="1"/>
</dbReference>
<reference evidence="1" key="1">
    <citation type="submission" date="2022-04" db="EMBL/GenBank/DDBJ databases">
        <title>Halobacillus sp. isolated from saltern.</title>
        <authorList>
            <person name="Won M."/>
            <person name="Lee C.-M."/>
            <person name="Woen H.-Y."/>
            <person name="Kwon S.-W."/>
        </authorList>
    </citation>
    <scope>NUCLEOTIDE SEQUENCE</scope>
    <source>
        <strain evidence="1">SSHM10-5</strain>
    </source>
</reference>
<accession>A0ABY4HEC1</accession>
<dbReference type="RefSeq" id="WP_245033527.1">
    <property type="nucleotide sequence ID" value="NZ_CP095075.1"/>
</dbReference>
<dbReference type="InterPro" id="IPR045633">
    <property type="entry name" value="DUF6414"/>
</dbReference>
<gene>
    <name evidence="1" type="ORF">MUO15_03680</name>
</gene>
<organism evidence="1 2">
    <name type="scientific">Halobacillus amylolyticus</name>
    <dbReference type="NCBI Taxonomy" id="2932259"/>
    <lineage>
        <taxon>Bacteria</taxon>
        <taxon>Bacillati</taxon>
        <taxon>Bacillota</taxon>
        <taxon>Bacilli</taxon>
        <taxon>Bacillales</taxon>
        <taxon>Bacillaceae</taxon>
        <taxon>Halobacillus</taxon>
    </lineage>
</organism>
<proteinExistence type="predicted"/>
<dbReference type="EMBL" id="CP095075">
    <property type="protein sequence ID" value="UOR12633.1"/>
    <property type="molecule type" value="Genomic_DNA"/>
</dbReference>
<keyword evidence="2" id="KW-1185">Reference proteome</keyword>
<dbReference type="Proteomes" id="UP000830326">
    <property type="component" value="Chromosome"/>
</dbReference>
<sequence>MYKVVYFDEGSATDFIQIHYGGNIEIVDEDSGKFSYQLKGSTDAKVGVGNSFLSLIKANFSLSGSGSIEKGKDSILKSTITNTLLSDFVDFAKSEENENKIKVFEGYKVDSISNSFAFIKMYAPYIKLLKEDTEYTQDLADFNFIDIGEILDGAKGYYELLAVRGDERAIFRFNINAFRNSYTLTDLTKMRLTYYGIKVGECNIEDLFVENEFPKEEETNTFTAGDIFNEQIADEKSKDLEIFDILLTGVTGDTNEV</sequence>
<evidence type="ECO:0000313" key="1">
    <source>
        <dbReference type="EMBL" id="UOR12633.1"/>
    </source>
</evidence>
<protein>
    <submittedName>
        <fullName evidence="1">DUF6414 family protein</fullName>
    </submittedName>
</protein>
<evidence type="ECO:0000313" key="2">
    <source>
        <dbReference type="Proteomes" id="UP000830326"/>
    </source>
</evidence>
<name>A0ABY4HEC1_9BACI</name>